<evidence type="ECO:0000313" key="2">
    <source>
        <dbReference type="EMBL" id="TYB81541.1"/>
    </source>
</evidence>
<evidence type="ECO:0000256" key="1">
    <source>
        <dbReference type="SAM" id="MobiDB-lite"/>
    </source>
</evidence>
<dbReference type="AlphaFoldDB" id="A0A5D0RL15"/>
<comment type="caution">
    <text evidence="2">The sequence shown here is derived from an EMBL/GenBank/DDBJ whole genome shotgun (WGS) entry which is preliminary data.</text>
</comment>
<sequence>MLALPALAPAYAQQFTTAEEIRPILDATRANWVSVREFDGNDLLDFTHLMDWRCGLDSIRYSVNGEPSKTWQGEPCHADEAKPNAIKSPEQPLHAVYPLGSIETVKIDLDYDDGTTDSASYDRRSILMP</sequence>
<dbReference type="Proteomes" id="UP000322080">
    <property type="component" value="Unassembled WGS sequence"/>
</dbReference>
<feature type="region of interest" description="Disordered" evidence="1">
    <location>
        <begin position="68"/>
        <end position="90"/>
    </location>
</feature>
<gene>
    <name evidence="2" type="ORF">FVF75_09995</name>
</gene>
<organism evidence="2 3">
    <name type="scientific">Maritimibacter fusiformis</name>
    <dbReference type="NCBI Taxonomy" id="2603819"/>
    <lineage>
        <taxon>Bacteria</taxon>
        <taxon>Pseudomonadati</taxon>
        <taxon>Pseudomonadota</taxon>
        <taxon>Alphaproteobacteria</taxon>
        <taxon>Rhodobacterales</taxon>
        <taxon>Roseobacteraceae</taxon>
        <taxon>Maritimibacter</taxon>
    </lineage>
</organism>
<evidence type="ECO:0000313" key="3">
    <source>
        <dbReference type="Proteomes" id="UP000322080"/>
    </source>
</evidence>
<protein>
    <submittedName>
        <fullName evidence="2">Uncharacterized protein</fullName>
    </submittedName>
</protein>
<keyword evidence="3" id="KW-1185">Reference proteome</keyword>
<proteinExistence type="predicted"/>
<name>A0A5D0RL15_9RHOB</name>
<reference evidence="2 3" key="1">
    <citation type="submission" date="2019-08" db="EMBL/GenBank/DDBJ databases">
        <title>Identification of a novel species of the genus Boseongicola.</title>
        <authorList>
            <person name="Zhang X.-Q."/>
        </authorList>
    </citation>
    <scope>NUCLEOTIDE SEQUENCE [LARGE SCALE GENOMIC DNA]</scope>
    <source>
        <strain evidence="2 3">HY14</strain>
    </source>
</reference>
<accession>A0A5D0RL15</accession>
<dbReference type="EMBL" id="VSIY01000006">
    <property type="protein sequence ID" value="TYB81541.1"/>
    <property type="molecule type" value="Genomic_DNA"/>
</dbReference>